<name>A0A1Y0IS85_9BACL</name>
<dbReference type="Gene3D" id="1.10.1040.10">
    <property type="entry name" value="N-(1-d-carboxylethyl)-l-norvaline Dehydrogenase, domain 2"/>
    <property type="match status" value="1"/>
</dbReference>
<dbReference type="RefSeq" id="WP_087458838.1">
    <property type="nucleotide sequence ID" value="NZ_CP021434.1"/>
</dbReference>
<gene>
    <name evidence="7" type="ORF">CBW65_22725</name>
</gene>
<dbReference type="InterPro" id="IPR006115">
    <property type="entry name" value="6PGDH_NADP-bd"/>
</dbReference>
<dbReference type="EMBL" id="CP021434">
    <property type="protein sequence ID" value="ARU63502.1"/>
    <property type="molecule type" value="Genomic_DNA"/>
</dbReference>
<dbReference type="InterPro" id="IPR051265">
    <property type="entry name" value="HIBADH-related_NP60_sf"/>
</dbReference>
<dbReference type="Pfam" id="PF14833">
    <property type="entry name" value="NAD_binding_11"/>
    <property type="match status" value="1"/>
</dbReference>
<proteinExistence type="inferred from homology"/>
<keyword evidence="2" id="KW-0560">Oxidoreductase</keyword>
<feature type="active site" evidence="4">
    <location>
        <position position="172"/>
    </location>
</feature>
<evidence type="ECO:0008006" key="9">
    <source>
        <dbReference type="Google" id="ProtNLM"/>
    </source>
</evidence>
<accession>A0A1Y0IS85</accession>
<dbReference type="InterPro" id="IPR008927">
    <property type="entry name" value="6-PGluconate_DH-like_C_sf"/>
</dbReference>
<reference evidence="8" key="1">
    <citation type="submission" date="2017-05" db="EMBL/GenBank/DDBJ databases">
        <authorList>
            <person name="Sung H."/>
        </authorList>
    </citation>
    <scope>NUCLEOTIDE SEQUENCE [LARGE SCALE GENOMIC DNA]</scope>
    <source>
        <strain evidence="8">AR23208</strain>
    </source>
</reference>
<comment type="similarity">
    <text evidence="1">Belongs to the HIBADH-related family.</text>
</comment>
<dbReference type="GO" id="GO:0051287">
    <property type="term" value="F:NAD binding"/>
    <property type="evidence" value="ECO:0007669"/>
    <property type="project" value="InterPro"/>
</dbReference>
<dbReference type="Gene3D" id="3.40.50.720">
    <property type="entry name" value="NAD(P)-binding Rossmann-like Domain"/>
    <property type="match status" value="1"/>
</dbReference>
<dbReference type="Pfam" id="PF03446">
    <property type="entry name" value="NAD_binding_2"/>
    <property type="match status" value="1"/>
</dbReference>
<evidence type="ECO:0000259" key="5">
    <source>
        <dbReference type="Pfam" id="PF03446"/>
    </source>
</evidence>
<dbReference type="PIRSF" id="PIRSF000103">
    <property type="entry name" value="HIBADH"/>
    <property type="match status" value="1"/>
</dbReference>
<dbReference type="AlphaFoldDB" id="A0A1Y0IS85"/>
<evidence type="ECO:0000256" key="3">
    <source>
        <dbReference type="ARBA" id="ARBA00023027"/>
    </source>
</evidence>
<dbReference type="PANTHER" id="PTHR43580:SF2">
    <property type="entry name" value="CYTOKINE-LIKE NUCLEAR FACTOR N-PAC"/>
    <property type="match status" value="1"/>
</dbReference>
<dbReference type="GO" id="GO:0050661">
    <property type="term" value="F:NADP binding"/>
    <property type="evidence" value="ECO:0007669"/>
    <property type="project" value="InterPro"/>
</dbReference>
<dbReference type="InterPro" id="IPR015815">
    <property type="entry name" value="HIBADH-related"/>
</dbReference>
<organism evidence="7 8">
    <name type="scientific">Tumebacillus avium</name>
    <dbReference type="NCBI Taxonomy" id="1903704"/>
    <lineage>
        <taxon>Bacteria</taxon>
        <taxon>Bacillati</taxon>
        <taxon>Bacillota</taxon>
        <taxon>Bacilli</taxon>
        <taxon>Bacillales</taxon>
        <taxon>Alicyclobacillaceae</taxon>
        <taxon>Tumebacillus</taxon>
    </lineage>
</organism>
<dbReference type="InterPro" id="IPR013328">
    <property type="entry name" value="6PGD_dom2"/>
</dbReference>
<evidence type="ECO:0000313" key="7">
    <source>
        <dbReference type="EMBL" id="ARU63502.1"/>
    </source>
</evidence>
<evidence type="ECO:0000256" key="4">
    <source>
        <dbReference type="PIRSR" id="PIRSR000103-1"/>
    </source>
</evidence>
<dbReference type="KEGG" id="tum:CBW65_22725"/>
<feature type="domain" description="3-hydroxyisobutyrate dehydrogenase-like NAD-binding" evidence="6">
    <location>
        <begin position="166"/>
        <end position="283"/>
    </location>
</feature>
<dbReference type="OrthoDB" id="9786703at2"/>
<dbReference type="InterPro" id="IPR036291">
    <property type="entry name" value="NAD(P)-bd_dom_sf"/>
</dbReference>
<dbReference type="SUPFAM" id="SSF48179">
    <property type="entry name" value="6-phosphogluconate dehydrogenase C-terminal domain-like"/>
    <property type="match status" value="1"/>
</dbReference>
<dbReference type="GO" id="GO:0016491">
    <property type="term" value="F:oxidoreductase activity"/>
    <property type="evidence" value="ECO:0007669"/>
    <property type="project" value="UniProtKB-KW"/>
</dbReference>
<keyword evidence="8" id="KW-1185">Reference proteome</keyword>
<evidence type="ECO:0000259" key="6">
    <source>
        <dbReference type="Pfam" id="PF14833"/>
    </source>
</evidence>
<evidence type="ECO:0000313" key="8">
    <source>
        <dbReference type="Proteomes" id="UP000195437"/>
    </source>
</evidence>
<protein>
    <recommendedName>
        <fullName evidence="9">3-hydroxyisobutyrate dehydrogenase</fullName>
    </recommendedName>
</protein>
<sequence length="293" mass="30304">MKPTIGWIGLGNMGRPMVSNLLAAGYDVTVYNRTASAAAPFVEKGAKLADSPKSLAETVDVVITMVSDSAALQAVLEGENGLLNGVRAGQSVIDMSTIAPEASRQAAARLQEKGAGFLDAPVSGSVKPATDGTLVILVGGPRDLYEQHLPIFDVLGKKTFYFGENGQGANAKLVINMLLGITMQGLSEALVLGAKTGLDRATLLEMVGATACASPIIAMKTPNILDDNFAAAFALKHMEKDFGLALDAAKQAEASLPATAAAHQTFVAAKANGHGDDDIAAILVQLEKMSGLR</sequence>
<dbReference type="SUPFAM" id="SSF51735">
    <property type="entry name" value="NAD(P)-binding Rossmann-fold domains"/>
    <property type="match status" value="1"/>
</dbReference>
<keyword evidence="3" id="KW-0520">NAD</keyword>
<dbReference type="PANTHER" id="PTHR43580">
    <property type="entry name" value="OXIDOREDUCTASE GLYR1-RELATED"/>
    <property type="match status" value="1"/>
</dbReference>
<dbReference type="Proteomes" id="UP000195437">
    <property type="component" value="Chromosome"/>
</dbReference>
<feature type="domain" description="6-phosphogluconate dehydrogenase NADP-binding" evidence="5">
    <location>
        <begin position="4"/>
        <end position="163"/>
    </location>
</feature>
<dbReference type="InterPro" id="IPR029154">
    <property type="entry name" value="HIBADH-like_NADP-bd"/>
</dbReference>
<evidence type="ECO:0000256" key="2">
    <source>
        <dbReference type="ARBA" id="ARBA00023002"/>
    </source>
</evidence>
<evidence type="ECO:0000256" key="1">
    <source>
        <dbReference type="ARBA" id="ARBA00009080"/>
    </source>
</evidence>